<dbReference type="InterPro" id="IPR029058">
    <property type="entry name" value="AB_hydrolase_fold"/>
</dbReference>
<dbReference type="PANTHER" id="PTHR22946:SF9">
    <property type="entry name" value="POLYKETIDE TRANSFERASE AF380"/>
    <property type="match status" value="1"/>
</dbReference>
<dbReference type="EMBL" id="JABFUD020000018">
    <property type="protein sequence ID" value="KAI5066512.1"/>
    <property type="molecule type" value="Genomic_DNA"/>
</dbReference>
<feature type="signal peptide" evidence="2">
    <location>
        <begin position="1"/>
        <end position="24"/>
    </location>
</feature>
<protein>
    <submittedName>
        <fullName evidence="3">Uncharacterized protein</fullName>
    </submittedName>
</protein>
<keyword evidence="1" id="KW-0378">Hydrolase</keyword>
<dbReference type="OrthoDB" id="1901547at2759"/>
<dbReference type="SUPFAM" id="SSF53474">
    <property type="entry name" value="alpha/beta-Hydrolases"/>
    <property type="match status" value="1"/>
</dbReference>
<dbReference type="Proteomes" id="UP000886520">
    <property type="component" value="Chromosome 18"/>
</dbReference>
<feature type="chain" id="PRO_5039701064" evidence="2">
    <location>
        <begin position="25"/>
        <end position="317"/>
    </location>
</feature>
<keyword evidence="2" id="KW-0732">Signal</keyword>
<proteinExistence type="predicted"/>
<evidence type="ECO:0000256" key="2">
    <source>
        <dbReference type="SAM" id="SignalP"/>
    </source>
</evidence>
<evidence type="ECO:0000256" key="1">
    <source>
        <dbReference type="ARBA" id="ARBA00022801"/>
    </source>
</evidence>
<keyword evidence="4" id="KW-1185">Reference proteome</keyword>
<dbReference type="InterPro" id="IPR050261">
    <property type="entry name" value="FrsA_esterase"/>
</dbReference>
<dbReference type="PANTHER" id="PTHR22946">
    <property type="entry name" value="DIENELACTONE HYDROLASE DOMAIN-CONTAINING PROTEIN-RELATED"/>
    <property type="match status" value="1"/>
</dbReference>
<dbReference type="Gene3D" id="3.40.50.1820">
    <property type="entry name" value="alpha/beta hydrolase"/>
    <property type="match status" value="1"/>
</dbReference>
<organism evidence="3 4">
    <name type="scientific">Adiantum capillus-veneris</name>
    <name type="common">Maidenhair fern</name>
    <dbReference type="NCBI Taxonomy" id="13818"/>
    <lineage>
        <taxon>Eukaryota</taxon>
        <taxon>Viridiplantae</taxon>
        <taxon>Streptophyta</taxon>
        <taxon>Embryophyta</taxon>
        <taxon>Tracheophyta</taxon>
        <taxon>Polypodiopsida</taxon>
        <taxon>Polypodiidae</taxon>
        <taxon>Polypodiales</taxon>
        <taxon>Pteridineae</taxon>
        <taxon>Pteridaceae</taxon>
        <taxon>Vittarioideae</taxon>
        <taxon>Adiantum</taxon>
    </lineage>
</organism>
<accession>A0A9D4UF13</accession>
<sequence length="317" mass="33768">MAVLHHLLIITLPLAALLWRVAEGAISVTVVSFPGPNTATPTLSGVLYLPSGYRTSTATFPAMVLMHGCSGIWSNRNVSARNKDNTPNLQNHIEKWGLKLAGQGIVALVVDSISNRKPAGVDMRDWQDQCGTADPSVDSYTVRVLDARAAYAYLIDTAAGLAPSIPSKVNSARVGLMGWSQGAQTVLTEAAESGRDSSTLRPDSDFLFRLPSITFYPGCGADLAFRTGSGSFWRPKFALRLNIGTMDDFYSDCQTRTTLAGSPSVFVGYTNATHSFDNVDQTWPTASCPSSPPPAGDTCAMKAADIDSLAFLQAALV</sequence>
<dbReference type="GO" id="GO:0016788">
    <property type="term" value="F:hydrolase activity, acting on ester bonds"/>
    <property type="evidence" value="ECO:0007669"/>
    <property type="project" value="UniProtKB-ARBA"/>
</dbReference>
<evidence type="ECO:0000313" key="3">
    <source>
        <dbReference type="EMBL" id="KAI5066512.1"/>
    </source>
</evidence>
<evidence type="ECO:0000313" key="4">
    <source>
        <dbReference type="Proteomes" id="UP000886520"/>
    </source>
</evidence>
<gene>
    <name evidence="3" type="ORF">GOP47_0019136</name>
</gene>
<reference evidence="3" key="1">
    <citation type="submission" date="2021-01" db="EMBL/GenBank/DDBJ databases">
        <title>Adiantum capillus-veneris genome.</title>
        <authorList>
            <person name="Fang Y."/>
            <person name="Liao Q."/>
        </authorList>
    </citation>
    <scope>NUCLEOTIDE SEQUENCE</scope>
    <source>
        <strain evidence="3">H3</strain>
        <tissue evidence="3">Leaf</tissue>
    </source>
</reference>
<dbReference type="AlphaFoldDB" id="A0A9D4UF13"/>
<comment type="caution">
    <text evidence="3">The sequence shown here is derived from an EMBL/GenBank/DDBJ whole genome shotgun (WGS) entry which is preliminary data.</text>
</comment>
<name>A0A9D4UF13_ADICA</name>